<keyword evidence="1" id="KW-0472">Membrane</keyword>
<gene>
    <name evidence="2" type="ORF">NDO55_08275</name>
</gene>
<reference evidence="2" key="1">
    <citation type="submission" date="2022-06" db="EMBL/GenBank/DDBJ databases">
        <title>Sphingomicrobium sedimins sp. nov., a marine bacterium isolated from tidal flat.</title>
        <authorList>
            <person name="Kim C.-H."/>
            <person name="Yoo Y."/>
            <person name="Kim J.-J."/>
        </authorList>
    </citation>
    <scope>NUCLEOTIDE SEQUENCE</scope>
    <source>
        <strain evidence="2">GRR-S6-50</strain>
    </source>
</reference>
<comment type="caution">
    <text evidence="2">The sequence shown here is derived from an EMBL/GenBank/DDBJ whole genome shotgun (WGS) entry which is preliminary data.</text>
</comment>
<accession>A0A9X2J2I4</accession>
<evidence type="ECO:0000256" key="1">
    <source>
        <dbReference type="SAM" id="Phobius"/>
    </source>
</evidence>
<protein>
    <submittedName>
        <fullName evidence="2">Uncharacterized protein</fullName>
    </submittedName>
</protein>
<keyword evidence="1" id="KW-0812">Transmembrane</keyword>
<keyword evidence="1" id="KW-1133">Transmembrane helix</keyword>
<evidence type="ECO:0000313" key="2">
    <source>
        <dbReference type="EMBL" id="MCM8557814.1"/>
    </source>
</evidence>
<dbReference type="EMBL" id="JAMSHT010000001">
    <property type="protein sequence ID" value="MCM8557814.1"/>
    <property type="molecule type" value="Genomic_DNA"/>
</dbReference>
<dbReference type="Proteomes" id="UP001155128">
    <property type="component" value="Unassembled WGS sequence"/>
</dbReference>
<feature type="transmembrane region" description="Helical" evidence="1">
    <location>
        <begin position="47"/>
        <end position="70"/>
    </location>
</feature>
<feature type="transmembrane region" description="Helical" evidence="1">
    <location>
        <begin position="122"/>
        <end position="143"/>
    </location>
</feature>
<dbReference type="RefSeq" id="WP_252114210.1">
    <property type="nucleotide sequence ID" value="NZ_JAMSHT010000001.1"/>
</dbReference>
<feature type="transmembrane region" description="Helical" evidence="1">
    <location>
        <begin position="90"/>
        <end position="110"/>
    </location>
</feature>
<dbReference type="AlphaFoldDB" id="A0A9X2J2I4"/>
<keyword evidence="3" id="KW-1185">Reference proteome</keyword>
<sequence length="173" mass="18825">MMPSGFWNYFAFAFFVALGAGAWFAVGAIYSSAQAYQLIEALTESGLYLASTGAGASATILALMLTLLGMINRVDAIDFDDGLSVLVKRISKFATLALMLSLLLLLLMVFPIGEYKEIPQKWFGWLFNIMFTMTVLVLASLAMTVTSLYQTIMTVISGFRSVANPEEEVENGG</sequence>
<evidence type="ECO:0000313" key="3">
    <source>
        <dbReference type="Proteomes" id="UP001155128"/>
    </source>
</evidence>
<feature type="transmembrane region" description="Helical" evidence="1">
    <location>
        <begin position="6"/>
        <end position="26"/>
    </location>
</feature>
<name>A0A9X2J2I4_9SPHN</name>
<organism evidence="2 3">
    <name type="scientific">Sphingomicrobium sediminis</name>
    <dbReference type="NCBI Taxonomy" id="2950949"/>
    <lineage>
        <taxon>Bacteria</taxon>
        <taxon>Pseudomonadati</taxon>
        <taxon>Pseudomonadota</taxon>
        <taxon>Alphaproteobacteria</taxon>
        <taxon>Sphingomonadales</taxon>
        <taxon>Sphingomonadaceae</taxon>
        <taxon>Sphingomicrobium</taxon>
    </lineage>
</organism>
<proteinExistence type="predicted"/>